<evidence type="ECO:0000313" key="4">
    <source>
        <dbReference type="Proteomes" id="UP000242913"/>
    </source>
</evidence>
<feature type="compositionally biased region" description="Low complexity" evidence="1">
    <location>
        <begin position="14"/>
        <end position="34"/>
    </location>
</feature>
<evidence type="ECO:0000313" key="3">
    <source>
        <dbReference type="EMBL" id="OZC12713.1"/>
    </source>
</evidence>
<reference evidence="3 4" key="1">
    <citation type="submission" date="2015-12" db="EMBL/GenBank/DDBJ databases">
        <title>Draft genome of the nematode, Onchocerca flexuosa.</title>
        <authorList>
            <person name="Mitreva M."/>
        </authorList>
    </citation>
    <scope>NUCLEOTIDE SEQUENCE [LARGE SCALE GENOMIC DNA]</scope>
    <source>
        <strain evidence="3">Red Deer</strain>
    </source>
</reference>
<name>A0A238C5H4_9BILA</name>
<dbReference type="Pfam" id="PF00595">
    <property type="entry name" value="PDZ"/>
    <property type="match status" value="2"/>
</dbReference>
<dbReference type="InterPro" id="IPR036034">
    <property type="entry name" value="PDZ_sf"/>
</dbReference>
<dbReference type="GO" id="GO:0005125">
    <property type="term" value="F:cytokine activity"/>
    <property type="evidence" value="ECO:0007669"/>
    <property type="project" value="InterPro"/>
</dbReference>
<feature type="compositionally biased region" description="Low complexity" evidence="1">
    <location>
        <begin position="48"/>
        <end position="58"/>
    </location>
</feature>
<feature type="compositionally biased region" description="Polar residues" evidence="1">
    <location>
        <begin position="186"/>
        <end position="195"/>
    </location>
</feature>
<dbReference type="OrthoDB" id="42382at2759"/>
<sequence length="1035" mass="114722">MALELDTATTASLNGSNNDNNGNTTGVVVKTNNNHSPSSNDSGFHSDQLQQHQQSRTQRAMSRNRGNIKHKPTYVSVFASDPDNSSPLFDEFDRRFATNRPNFLKDTLHLPVGNEETCSIPAIAIPLIMPSKQSISPSFMNISVSSDPTIHPESSKQVYLNQQEDFSTSSASIFQQEQEPQPPHLATSSEASSFQKLHDATTSSNILSSNGISNSNQSKQETSEQKIYKYAHPKIEMQKNMSYISKQKDEKSGTSIRESLNDLCSKFQKNSPIEPEEFYITLTKSLDLPTTKLPHGNSLEPKETVEALDICEQYKSEKLHDDRVTMKQSSAHEIYQLSPDSVVESLPESIPAESGIASALQSLPRHQEIPLSEFLASKATSRHSQESYNINLEEPPLFQTLSCNLEFGMTLQEKLESRLVKAEQFIDCHENSESFEPTTMKSKDTSNAETYLEKNRFVSFVPSTKLNQIVPQRPDSLMNLDDSEKFTSSVFEESAPNIPTKFISPPQENFAISISKRPEYSRGNDWTVSTNEFQNTTSSNKFGKPIVPVAPRRAKDDNKSIPFNKLIEKAIFVFLLFLKIKFTKADNGAVPTPKTFQSVASVANSSRSTTMRSNNNGVPKTTTLNLRASKDVPFNGKIINDKFTGINPAETSRNKFSTTENATVLRAENLFAKTAEPLPLILAPQNTAKKFISTTEENIKMKKFSNIVRQSEKVERRSSIITKQKESLEVCSPMTKKESNARMHPCLSETGSSMGVTVKGLDFSRFDNKTDDDMIEKSLEANETEQTAPQIIKAVTSNTELHKQEQPSEVELIECKNLLDEEFADYDILKVILKRSASNPEGSIGVILSSAASGDQYISVQRVISGSIADRSDLIEKGDRVFFVQGYSTKQMSAADARTLIKQKTEHVIFVLGRLKTKSGDVPAKPAKFVSNAVADPDLFNYSTDSEEVMLTKGNLGVGLALDGGRGSVFGDRPIVIKRVFEGGSAARSGRIKVGDQVVTIDGIDVRGMSYLEATKTLRSRPEGPLKLVILRRLQ</sequence>
<dbReference type="AlphaFoldDB" id="A0A238C5H4"/>
<dbReference type="InterPro" id="IPR001478">
    <property type="entry name" value="PDZ"/>
</dbReference>
<dbReference type="PANTHER" id="PTHR48484">
    <property type="entry name" value="PRO-INTERLEUKIN-16"/>
    <property type="match status" value="1"/>
</dbReference>
<feature type="compositionally biased region" description="Low complexity" evidence="1">
    <location>
        <begin position="203"/>
        <end position="218"/>
    </location>
</feature>
<accession>A0A238C5H4</accession>
<dbReference type="EMBL" id="KZ269977">
    <property type="protein sequence ID" value="OZC12713.1"/>
    <property type="molecule type" value="Genomic_DNA"/>
</dbReference>
<dbReference type="SMART" id="SM00228">
    <property type="entry name" value="PDZ"/>
    <property type="match status" value="2"/>
</dbReference>
<dbReference type="SUPFAM" id="SSF50156">
    <property type="entry name" value="PDZ domain-like"/>
    <property type="match status" value="2"/>
</dbReference>
<proteinExistence type="predicted"/>
<dbReference type="Proteomes" id="UP000242913">
    <property type="component" value="Unassembled WGS sequence"/>
</dbReference>
<organism evidence="3 4">
    <name type="scientific">Onchocerca flexuosa</name>
    <dbReference type="NCBI Taxonomy" id="387005"/>
    <lineage>
        <taxon>Eukaryota</taxon>
        <taxon>Metazoa</taxon>
        <taxon>Ecdysozoa</taxon>
        <taxon>Nematoda</taxon>
        <taxon>Chromadorea</taxon>
        <taxon>Rhabditida</taxon>
        <taxon>Spirurina</taxon>
        <taxon>Spiruromorpha</taxon>
        <taxon>Filarioidea</taxon>
        <taxon>Onchocercidae</taxon>
        <taxon>Onchocerca</taxon>
    </lineage>
</organism>
<feature type="domain" description="PDZ" evidence="2">
    <location>
        <begin position="948"/>
        <end position="1020"/>
    </location>
</feature>
<feature type="domain" description="PDZ" evidence="2">
    <location>
        <begin position="830"/>
        <end position="916"/>
    </location>
</feature>
<evidence type="ECO:0000256" key="1">
    <source>
        <dbReference type="SAM" id="MobiDB-lite"/>
    </source>
</evidence>
<protein>
    <submittedName>
        <fullName evidence="3">PDZ/DHR/GLGF domain protein</fullName>
    </submittedName>
</protein>
<keyword evidence="4" id="KW-1185">Reference proteome</keyword>
<feature type="compositionally biased region" description="Polar residues" evidence="1">
    <location>
        <begin position="35"/>
        <end position="47"/>
    </location>
</feature>
<dbReference type="Gene3D" id="2.30.42.10">
    <property type="match status" value="2"/>
</dbReference>
<gene>
    <name evidence="3" type="ORF">X798_00345</name>
</gene>
<feature type="region of interest" description="Disordered" evidence="1">
    <location>
        <begin position="169"/>
        <end position="224"/>
    </location>
</feature>
<evidence type="ECO:0000259" key="2">
    <source>
        <dbReference type="PROSITE" id="PS50106"/>
    </source>
</evidence>
<dbReference type="InterPro" id="IPR055287">
    <property type="entry name" value="IL-16-like"/>
</dbReference>
<feature type="compositionally biased region" description="Polar residues" evidence="1">
    <location>
        <begin position="169"/>
        <end position="179"/>
    </location>
</feature>
<feature type="region of interest" description="Disordered" evidence="1">
    <location>
        <begin position="1"/>
        <end position="71"/>
    </location>
</feature>
<dbReference type="PROSITE" id="PS50106">
    <property type="entry name" value="PDZ"/>
    <property type="match status" value="2"/>
</dbReference>
<dbReference type="CDD" id="cd00136">
    <property type="entry name" value="PDZ_canonical"/>
    <property type="match status" value="1"/>
</dbReference>
<dbReference type="GO" id="GO:0050930">
    <property type="term" value="P:induction of positive chemotaxis"/>
    <property type="evidence" value="ECO:0007669"/>
    <property type="project" value="InterPro"/>
</dbReference>
<dbReference type="GO" id="GO:0042609">
    <property type="term" value="F:CD4 receptor binding"/>
    <property type="evidence" value="ECO:0007669"/>
    <property type="project" value="TreeGrafter"/>
</dbReference>
<dbReference type="PANTHER" id="PTHR48484:SF2">
    <property type="entry name" value="PRO-INTERLEUKIN-16"/>
    <property type="match status" value="1"/>
</dbReference>